<evidence type="ECO:0000256" key="1">
    <source>
        <dbReference type="SAM" id="MobiDB-lite"/>
    </source>
</evidence>
<protein>
    <submittedName>
        <fullName evidence="2">Uncharacterized protein</fullName>
    </submittedName>
</protein>
<proteinExistence type="predicted"/>
<organism evidence="2 3">
    <name type="scientific">Ameca splendens</name>
    <dbReference type="NCBI Taxonomy" id="208324"/>
    <lineage>
        <taxon>Eukaryota</taxon>
        <taxon>Metazoa</taxon>
        <taxon>Chordata</taxon>
        <taxon>Craniata</taxon>
        <taxon>Vertebrata</taxon>
        <taxon>Euteleostomi</taxon>
        <taxon>Actinopterygii</taxon>
        <taxon>Neopterygii</taxon>
        <taxon>Teleostei</taxon>
        <taxon>Neoteleostei</taxon>
        <taxon>Acanthomorphata</taxon>
        <taxon>Ovalentaria</taxon>
        <taxon>Atherinomorphae</taxon>
        <taxon>Cyprinodontiformes</taxon>
        <taxon>Goodeidae</taxon>
        <taxon>Ameca</taxon>
    </lineage>
</organism>
<name>A0ABV0ZLY9_9TELE</name>
<dbReference type="EMBL" id="JAHRIP010066405">
    <property type="protein sequence ID" value="MEQ2306620.1"/>
    <property type="molecule type" value="Genomic_DNA"/>
</dbReference>
<feature type="region of interest" description="Disordered" evidence="1">
    <location>
        <begin position="84"/>
        <end position="117"/>
    </location>
</feature>
<reference evidence="2 3" key="1">
    <citation type="submission" date="2021-06" db="EMBL/GenBank/DDBJ databases">
        <authorList>
            <person name="Palmer J.M."/>
        </authorList>
    </citation>
    <scope>NUCLEOTIDE SEQUENCE [LARGE SCALE GENOMIC DNA]</scope>
    <source>
        <strain evidence="2 3">AS_MEX2019</strain>
        <tissue evidence="2">Muscle</tissue>
    </source>
</reference>
<evidence type="ECO:0000313" key="3">
    <source>
        <dbReference type="Proteomes" id="UP001469553"/>
    </source>
</evidence>
<gene>
    <name evidence="2" type="ORF">AMECASPLE_010016</name>
</gene>
<evidence type="ECO:0000313" key="2">
    <source>
        <dbReference type="EMBL" id="MEQ2306620.1"/>
    </source>
</evidence>
<comment type="caution">
    <text evidence="2">The sequence shown here is derived from an EMBL/GenBank/DDBJ whole genome shotgun (WGS) entry which is preliminary data.</text>
</comment>
<sequence length="136" mass="15213">MRQDSMSKLEEIKGTSGKILFCLIIEVCILVLRSARFVIKGRAFRVCHCIRVGPRTELIKDIHSRGRSYHKGLLSQLEVDLGEGDGGDDDGVLEGGQVSGGAKEEFRQQIREGNQRSREEIIRGKLWTGSSSELRQ</sequence>
<keyword evidence="3" id="KW-1185">Reference proteome</keyword>
<dbReference type="Proteomes" id="UP001469553">
    <property type="component" value="Unassembled WGS sequence"/>
</dbReference>
<accession>A0ABV0ZLY9</accession>
<feature type="compositionally biased region" description="Basic and acidic residues" evidence="1">
    <location>
        <begin position="102"/>
        <end position="117"/>
    </location>
</feature>